<reference evidence="1" key="2">
    <citation type="submission" date="2021-04" db="EMBL/GenBank/DDBJ databases">
        <authorList>
            <person name="Gilroy R."/>
        </authorList>
    </citation>
    <scope>NUCLEOTIDE SEQUENCE</scope>
    <source>
        <strain evidence="1">ChiBcec16_6824</strain>
    </source>
</reference>
<organism evidence="1 2">
    <name type="scientific">Candidatus Flavonifractor merdigallinarum</name>
    <dbReference type="NCBI Taxonomy" id="2838589"/>
    <lineage>
        <taxon>Bacteria</taxon>
        <taxon>Bacillati</taxon>
        <taxon>Bacillota</taxon>
        <taxon>Clostridia</taxon>
        <taxon>Eubacteriales</taxon>
        <taxon>Oscillospiraceae</taxon>
        <taxon>Flavonifractor</taxon>
    </lineage>
</organism>
<dbReference type="EMBL" id="DXDX01000186">
    <property type="protein sequence ID" value="HIY22267.1"/>
    <property type="molecule type" value="Genomic_DNA"/>
</dbReference>
<evidence type="ECO:0000313" key="2">
    <source>
        <dbReference type="Proteomes" id="UP000823868"/>
    </source>
</evidence>
<protein>
    <recommendedName>
        <fullName evidence="3">Flavodoxin domain-containing protein</fullName>
    </recommendedName>
</protein>
<comment type="caution">
    <text evidence="1">The sequence shown here is derived from an EMBL/GenBank/DDBJ whole genome shotgun (WGS) entry which is preliminary data.</text>
</comment>
<proteinExistence type="predicted"/>
<dbReference type="AlphaFoldDB" id="A0A9D1YAD0"/>
<sequence length="172" mass="18933">MECSAIVYTSATGFTARYAALLSQAADLPAYSLQDPEAPAAGSTVLFLGWLRAGRIMGLRKAMRRYQVVAVCPVGMMEGTEADMRKLVQDNHLETLPCFYLRGGYAPERLRGLSKLMMAPMKHLILRHPPQNAAQETACEALLHGADWVNAEALGPVLHWLNTHYPHLSTGR</sequence>
<dbReference type="Proteomes" id="UP000823868">
    <property type="component" value="Unassembled WGS sequence"/>
</dbReference>
<name>A0A9D1YAD0_9FIRM</name>
<reference evidence="1" key="1">
    <citation type="journal article" date="2021" name="PeerJ">
        <title>Extensive microbial diversity within the chicken gut microbiome revealed by metagenomics and culture.</title>
        <authorList>
            <person name="Gilroy R."/>
            <person name="Ravi A."/>
            <person name="Getino M."/>
            <person name="Pursley I."/>
            <person name="Horton D.L."/>
            <person name="Alikhan N.F."/>
            <person name="Baker D."/>
            <person name="Gharbi K."/>
            <person name="Hall N."/>
            <person name="Watson M."/>
            <person name="Adriaenssens E.M."/>
            <person name="Foster-Nyarko E."/>
            <person name="Jarju S."/>
            <person name="Secka A."/>
            <person name="Antonio M."/>
            <person name="Oren A."/>
            <person name="Chaudhuri R.R."/>
            <person name="La Ragione R."/>
            <person name="Hildebrand F."/>
            <person name="Pallen M.J."/>
        </authorList>
    </citation>
    <scope>NUCLEOTIDE SEQUENCE</scope>
    <source>
        <strain evidence="1">ChiBcec16_6824</strain>
    </source>
</reference>
<gene>
    <name evidence="1" type="ORF">H9841_10275</name>
</gene>
<evidence type="ECO:0008006" key="3">
    <source>
        <dbReference type="Google" id="ProtNLM"/>
    </source>
</evidence>
<evidence type="ECO:0000313" key="1">
    <source>
        <dbReference type="EMBL" id="HIY22267.1"/>
    </source>
</evidence>
<accession>A0A9D1YAD0</accession>